<proteinExistence type="inferred from homology"/>
<dbReference type="InterPro" id="IPR000639">
    <property type="entry name" value="Epox_hydrolase-like"/>
</dbReference>
<feature type="domain" description="AB hydrolase-1" evidence="3">
    <location>
        <begin position="87"/>
        <end position="184"/>
    </location>
</feature>
<comment type="caution">
    <text evidence="4">The sequence shown here is derived from an EMBL/GenBank/DDBJ whole genome shotgun (WGS) entry which is preliminary data.</text>
</comment>
<evidence type="ECO:0000313" key="5">
    <source>
        <dbReference type="Proteomes" id="UP000315522"/>
    </source>
</evidence>
<dbReference type="AlphaFoldDB" id="A0A559MK10"/>
<dbReference type="PANTHER" id="PTHR43329">
    <property type="entry name" value="EPOXIDE HYDROLASE"/>
    <property type="match status" value="1"/>
</dbReference>
<organism evidence="4 5">
    <name type="scientific">Lachnellula willkommii</name>
    <dbReference type="NCBI Taxonomy" id="215461"/>
    <lineage>
        <taxon>Eukaryota</taxon>
        <taxon>Fungi</taxon>
        <taxon>Dikarya</taxon>
        <taxon>Ascomycota</taxon>
        <taxon>Pezizomycotina</taxon>
        <taxon>Leotiomycetes</taxon>
        <taxon>Helotiales</taxon>
        <taxon>Lachnaceae</taxon>
        <taxon>Lachnellula</taxon>
    </lineage>
</organism>
<keyword evidence="5" id="KW-1185">Reference proteome</keyword>
<gene>
    <name evidence="4" type="primary">EPHX2</name>
    <name evidence="4" type="ORF">LAWI1_G000683</name>
</gene>
<reference evidence="4 5" key="1">
    <citation type="submission" date="2018-05" db="EMBL/GenBank/DDBJ databases">
        <title>Genome sequencing and assembly of the regulated plant pathogen Lachnellula willkommii and related sister species for the development of diagnostic species identification markers.</title>
        <authorList>
            <person name="Giroux E."/>
            <person name="Bilodeau G."/>
        </authorList>
    </citation>
    <scope>NUCLEOTIDE SEQUENCE [LARGE SCALE GENOMIC DNA]</scope>
    <source>
        <strain evidence="4 5">CBS 172.35</strain>
    </source>
</reference>
<dbReference type="EMBL" id="QGML01000156">
    <property type="protein sequence ID" value="TVY93294.1"/>
    <property type="molecule type" value="Genomic_DNA"/>
</dbReference>
<accession>A0A559MK10</accession>
<dbReference type="Pfam" id="PF00561">
    <property type="entry name" value="Abhydrolase_1"/>
    <property type="match status" value="1"/>
</dbReference>
<dbReference type="PRINTS" id="PR00412">
    <property type="entry name" value="EPOXHYDRLASE"/>
</dbReference>
<dbReference type="InterPro" id="IPR029058">
    <property type="entry name" value="AB_hydrolase_fold"/>
</dbReference>
<evidence type="ECO:0000256" key="2">
    <source>
        <dbReference type="ARBA" id="ARBA00038334"/>
    </source>
</evidence>
<dbReference type="GO" id="GO:0016787">
    <property type="term" value="F:hydrolase activity"/>
    <property type="evidence" value="ECO:0007669"/>
    <property type="project" value="UniProtKB-KW"/>
</dbReference>
<sequence>MAEKLTPKDVQYKTAVLNGKTYSYILAESQGKCLGTIFLVHGFPDMVGLFSYQKAVFLYRSCFPRPASSSLALFERLTFNYANSLGQAFGWRYQIPFLASLGLRVVAPDMMGYSGTDAPDSPTFYTFKRAADDLAALAKELGLSSIILGGHDWGGAVVYRTALRYPKLISAFFSVSTPYFPLRKEYAPLTARPNFKYQIQFASGEVERHVVGEEKLGQLLSGMYSCSLEEVLCIEDRTGIFGGRTPSGETLFTPTIGIVYDNLPRVGPSPLLSKEELDFYVKRYAIHGIHAPLNWYRTDELNFNDEIELAAKSEEALKFQMPALFIAGAKEQALPPSLAVGMEKSFRSLTRGEVNCGHWGLWEKKDEINQYLQEFLFGQVGLVRASL</sequence>
<evidence type="ECO:0000313" key="4">
    <source>
        <dbReference type="EMBL" id="TVY93294.1"/>
    </source>
</evidence>
<evidence type="ECO:0000259" key="3">
    <source>
        <dbReference type="Pfam" id="PF00561"/>
    </source>
</evidence>
<dbReference type="PRINTS" id="PR00111">
    <property type="entry name" value="ABHYDROLASE"/>
</dbReference>
<keyword evidence="1 4" id="KW-0378">Hydrolase</keyword>
<dbReference type="SUPFAM" id="SSF53474">
    <property type="entry name" value="alpha/beta-Hydrolases"/>
    <property type="match status" value="1"/>
</dbReference>
<protein>
    <submittedName>
        <fullName evidence="4">Bifunctional epoxide hydrolase</fullName>
    </submittedName>
</protein>
<dbReference type="InterPro" id="IPR000073">
    <property type="entry name" value="AB_hydrolase_1"/>
</dbReference>
<comment type="similarity">
    <text evidence="2">Belongs to the AB hydrolase superfamily. Epoxide hydrolase family.</text>
</comment>
<dbReference type="Proteomes" id="UP000315522">
    <property type="component" value="Unassembled WGS sequence"/>
</dbReference>
<name>A0A559MK10_9HELO</name>
<evidence type="ECO:0000256" key="1">
    <source>
        <dbReference type="ARBA" id="ARBA00022801"/>
    </source>
</evidence>
<dbReference type="Gene3D" id="3.40.50.1820">
    <property type="entry name" value="alpha/beta hydrolase"/>
    <property type="match status" value="1"/>
</dbReference>